<accession>A0A368E095</accession>
<keyword evidence="1" id="KW-0472">Membrane</keyword>
<evidence type="ECO:0000313" key="2">
    <source>
        <dbReference type="EMBL" id="RCL77538.1"/>
    </source>
</evidence>
<feature type="transmembrane region" description="Helical" evidence="1">
    <location>
        <begin position="115"/>
        <end position="136"/>
    </location>
</feature>
<evidence type="ECO:0000313" key="3">
    <source>
        <dbReference type="Proteomes" id="UP000252132"/>
    </source>
</evidence>
<reference evidence="2 3" key="1">
    <citation type="journal article" date="2018" name="Microbiome">
        <title>Fine metagenomic profile of the Mediterranean stratified and mixed water columns revealed by assembly and recruitment.</title>
        <authorList>
            <person name="Haro-Moreno J.M."/>
            <person name="Lopez-Perez M."/>
            <person name="De La Torre J.R."/>
            <person name="Picazo A."/>
            <person name="Camacho A."/>
            <person name="Rodriguez-Valera F."/>
        </authorList>
    </citation>
    <scope>NUCLEOTIDE SEQUENCE [LARGE SCALE GENOMIC DNA]</scope>
    <source>
        <strain evidence="2">MED-G55</strain>
    </source>
</reference>
<gene>
    <name evidence="2" type="ORF">DBW69_02930</name>
</gene>
<sequence>MNEMTDDKTNTISLDMHRFKTLVSTHGGNIAKWPKDCRDWAEIFSGDNAEAQKLLSYEKDLDQVLEDIQDSTLNAEAFSSLQYKIVSEATHLPQHTYSSRQRVLRSSIQSSSIQSLAACFMLCACLAAGMFSLPYLPLEMITATDSEQGIAFLEINPLSSWD</sequence>
<keyword evidence="1" id="KW-1133">Transmembrane helix</keyword>
<evidence type="ECO:0000256" key="1">
    <source>
        <dbReference type="SAM" id="Phobius"/>
    </source>
</evidence>
<dbReference type="EMBL" id="QOQF01000007">
    <property type="protein sequence ID" value="RCL77538.1"/>
    <property type="molecule type" value="Genomic_DNA"/>
</dbReference>
<proteinExistence type="predicted"/>
<dbReference type="Proteomes" id="UP000252132">
    <property type="component" value="Unassembled WGS sequence"/>
</dbReference>
<name>A0A368E095_9PROT</name>
<dbReference type="AlphaFoldDB" id="A0A368E095"/>
<comment type="caution">
    <text evidence="2">The sequence shown here is derived from an EMBL/GenBank/DDBJ whole genome shotgun (WGS) entry which is preliminary data.</text>
</comment>
<organism evidence="2 3">
    <name type="scientific">PS1 clade bacterium</name>
    <dbReference type="NCBI Taxonomy" id="2175152"/>
    <lineage>
        <taxon>Bacteria</taxon>
        <taxon>Pseudomonadati</taxon>
        <taxon>Pseudomonadota</taxon>
        <taxon>Alphaproteobacteria</taxon>
        <taxon>PS1 clade</taxon>
    </lineage>
</organism>
<keyword evidence="1" id="KW-0812">Transmembrane</keyword>
<protein>
    <submittedName>
        <fullName evidence="2">Uncharacterized protein</fullName>
    </submittedName>
</protein>